<gene>
    <name evidence="1" type="ORF">QBE51_06380</name>
</gene>
<accession>A0ABZ2Y938</accession>
<reference evidence="1 2" key="1">
    <citation type="submission" date="2023-03" db="EMBL/GenBank/DDBJ databases">
        <title>Novel Species.</title>
        <authorList>
            <person name="Ma S."/>
        </authorList>
    </citation>
    <scope>NUCLEOTIDE SEQUENCE [LARGE SCALE GENOMIC DNA]</scope>
    <source>
        <strain evidence="1 2">LIND6LT2</strain>
    </source>
</reference>
<dbReference type="RefSeq" id="WP_341878103.1">
    <property type="nucleotide sequence ID" value="NZ_CP121687.1"/>
</dbReference>
<sequence length="722" mass="83713">MLPLPNLDNQQFADIFNDSVRMIPRIAPSWTDINYHDPGVTFIELFAWLKEMQQYYMNQITDQNRLKFLELLGVEPYHAFPAKLNAMVINKTDISFLPKGYKFWFNDLCFENEEAVFLNQRKIQAVILINDYEIKDITHIYSDSAAVFQPFGRIGTKEGQIYLGIDQALDMDESVPVYFYIENKDNRITACEAKEFESLGEIIWEYYGEEKGKLGWHSLNVDEDETFSLLQSGNIKFRPTGKMVKDTILNMANKNHYWIRGTLKENYYEVMPKVRSIYFNSISLIQKDSACEYIEIPNGDVTDSVLVLNHFLAGFGNIKVYQQIDNGLWEDVTDAFIETIIFEGNQTSLRLKEEALIACKKNPQSHLRVLCYQEDFNDGIIGKSLGTPNQEIKLRDKNIFYDHFKLQIGIRKENNRVVWEDWEKVKSLDKSKAHERHYLLNEEEGIIIFGDNENGLIPPKDAEIRVIAYSTSLGSRGNVKEVYLHNRNAFDPVEVYSNEIIESGRNKESLQSAIIRFKKELSDINRAVTSQDYEKIALETPGLKLARVKALPLYKPGLNGYPIEKAKNCVTLVAVPYSERKMPTLNERYIKNIRRYIEQFRLITTDVHVMSPEYIGINVYGEIEVKPYYRDAKDKIYTTLNEYLNPVDMGEGKKQWEFGNTVYRADLYGQIDRLEFVKEIKALTITASGGEYFKNQNGDIEIPPYGLVYLKSVHIDITNNEY</sequence>
<dbReference type="Proteomes" id="UP001486565">
    <property type="component" value="Chromosome"/>
</dbReference>
<keyword evidence="2" id="KW-1185">Reference proteome</keyword>
<evidence type="ECO:0000313" key="2">
    <source>
        <dbReference type="Proteomes" id="UP001486565"/>
    </source>
</evidence>
<organism evidence="1 2">
    <name type="scientific">Defluviitalea saccharophila</name>
    <dbReference type="NCBI Taxonomy" id="879970"/>
    <lineage>
        <taxon>Bacteria</taxon>
        <taxon>Bacillati</taxon>
        <taxon>Bacillota</taxon>
        <taxon>Clostridia</taxon>
        <taxon>Lachnospirales</taxon>
        <taxon>Defluviitaleaceae</taxon>
        <taxon>Defluviitalea</taxon>
    </lineage>
</organism>
<proteinExistence type="predicted"/>
<protein>
    <submittedName>
        <fullName evidence="1">Baseplate J/gp47 family protein</fullName>
    </submittedName>
</protein>
<name>A0ABZ2Y938_9FIRM</name>
<dbReference type="EMBL" id="CP121687">
    <property type="protein sequence ID" value="WZL71139.1"/>
    <property type="molecule type" value="Genomic_DNA"/>
</dbReference>
<evidence type="ECO:0000313" key="1">
    <source>
        <dbReference type="EMBL" id="WZL71139.1"/>
    </source>
</evidence>